<dbReference type="PANTHER" id="PTHR47799">
    <property type="entry name" value="OMEGA-AMIDASE YAFV"/>
    <property type="match status" value="1"/>
</dbReference>
<dbReference type="EC" id="3.5.1.3" evidence="3"/>
<dbReference type="Gene3D" id="3.60.110.10">
    <property type="entry name" value="Carbon-nitrogen hydrolase"/>
    <property type="match status" value="1"/>
</dbReference>
<evidence type="ECO:0000313" key="8">
    <source>
        <dbReference type="Proteomes" id="UP000240357"/>
    </source>
</evidence>
<comment type="caution">
    <text evidence="7">The sequence shown here is derived from an EMBL/GenBank/DDBJ whole genome shotgun (WGS) entry which is preliminary data.</text>
</comment>
<dbReference type="Pfam" id="PF00795">
    <property type="entry name" value="CN_hydrolase"/>
    <property type="match status" value="1"/>
</dbReference>
<dbReference type="InterPro" id="IPR003010">
    <property type="entry name" value="C-N_Hydrolase"/>
</dbReference>
<evidence type="ECO:0000313" key="7">
    <source>
        <dbReference type="EMBL" id="PSR55806.1"/>
    </source>
</evidence>
<feature type="domain" description="CN hydrolase" evidence="6">
    <location>
        <begin position="4"/>
        <end position="236"/>
    </location>
</feature>
<sequence length="258" mass="29646">MQDLTITLIQTPLYWHERTLNLEMLAHKIEEISSPTDLIILPEMFTTGFSMQAPELAETMYGPTFLWLQNMAATAKAVITGSFIIKEEQHYYNRLIWMQPDGTYSYYDKKHLFRMAGEMQVYAAGTRKVIVNLKGWNICPLICYDLRFPVWSRNVQNEYDLLLYVANWPAKRDIAWKTVLPARAIENVAYVAGVNRVGEDGNGHLYNGDSMVVNFKGDILFSAESDESTRTITLSRQELAEFRQSFPAYLDADAFTIL</sequence>
<evidence type="ECO:0000256" key="3">
    <source>
        <dbReference type="ARBA" id="ARBA00039118"/>
    </source>
</evidence>
<dbReference type="RefSeq" id="WP_106931987.1">
    <property type="nucleotide sequence ID" value="NZ_PYFT01000001.1"/>
</dbReference>
<gene>
    <name evidence="7" type="ORF">AHMF7605_21050</name>
</gene>
<dbReference type="InterPro" id="IPR052737">
    <property type="entry name" value="Omega-amidase_YafV"/>
</dbReference>
<comment type="similarity">
    <text evidence="1">Belongs to the carbon-nitrogen hydrolase superfamily. NIT1/NIT2 family.</text>
</comment>
<dbReference type="Proteomes" id="UP000240357">
    <property type="component" value="Unassembled WGS sequence"/>
</dbReference>
<dbReference type="InterPro" id="IPR036526">
    <property type="entry name" value="C-N_Hydrolase_sf"/>
</dbReference>
<dbReference type="EMBL" id="PYFT01000001">
    <property type="protein sequence ID" value="PSR55806.1"/>
    <property type="molecule type" value="Genomic_DNA"/>
</dbReference>
<evidence type="ECO:0000256" key="4">
    <source>
        <dbReference type="ARBA" id="ARBA00052904"/>
    </source>
</evidence>
<comment type="catalytic activity">
    <reaction evidence="4">
        <text>a monoamide of a dicarboxylate + H2O = a dicarboxylate + NH4(+)</text>
        <dbReference type="Rhea" id="RHEA:11716"/>
        <dbReference type="ChEBI" id="CHEBI:15377"/>
        <dbReference type="ChEBI" id="CHEBI:28938"/>
        <dbReference type="ChEBI" id="CHEBI:28965"/>
        <dbReference type="ChEBI" id="CHEBI:77450"/>
        <dbReference type="EC" id="3.5.1.3"/>
    </reaction>
</comment>
<accession>A0A2T2YJW4</accession>
<dbReference type="GO" id="GO:0050152">
    <property type="term" value="F:omega-amidase activity"/>
    <property type="evidence" value="ECO:0007669"/>
    <property type="project" value="UniProtKB-EC"/>
</dbReference>
<dbReference type="FunFam" id="3.60.110.10:FF:000004">
    <property type="entry name" value="Carbon-nitrogen hydrolase"/>
    <property type="match status" value="1"/>
</dbReference>
<dbReference type="PROSITE" id="PS50263">
    <property type="entry name" value="CN_HYDROLASE"/>
    <property type="match status" value="1"/>
</dbReference>
<keyword evidence="2 7" id="KW-0378">Hydrolase</keyword>
<dbReference type="GO" id="GO:0106008">
    <property type="term" value="F:2-oxoglutaramate amidase activity"/>
    <property type="evidence" value="ECO:0007669"/>
    <property type="project" value="TreeGrafter"/>
</dbReference>
<dbReference type="AlphaFoldDB" id="A0A2T2YJW4"/>
<dbReference type="OrthoDB" id="9811121at2"/>
<dbReference type="SUPFAM" id="SSF56317">
    <property type="entry name" value="Carbon-nitrogen hydrolase"/>
    <property type="match status" value="1"/>
</dbReference>
<evidence type="ECO:0000259" key="6">
    <source>
        <dbReference type="PROSITE" id="PS50263"/>
    </source>
</evidence>
<evidence type="ECO:0000256" key="1">
    <source>
        <dbReference type="ARBA" id="ARBA00010613"/>
    </source>
</evidence>
<dbReference type="PANTHER" id="PTHR47799:SF1">
    <property type="entry name" value="OMEGA-AMIDASE YAFV"/>
    <property type="match status" value="1"/>
</dbReference>
<evidence type="ECO:0000256" key="5">
    <source>
        <dbReference type="ARBA" id="ARBA00072139"/>
    </source>
</evidence>
<name>A0A2T2YJW4_9BACT</name>
<organism evidence="7 8">
    <name type="scientific">Adhaeribacter arboris</name>
    <dbReference type="NCBI Taxonomy" id="2072846"/>
    <lineage>
        <taxon>Bacteria</taxon>
        <taxon>Pseudomonadati</taxon>
        <taxon>Bacteroidota</taxon>
        <taxon>Cytophagia</taxon>
        <taxon>Cytophagales</taxon>
        <taxon>Hymenobacteraceae</taxon>
        <taxon>Adhaeribacter</taxon>
    </lineage>
</organism>
<protein>
    <recommendedName>
        <fullName evidence="5">Omega-amidase YafV</fullName>
        <ecNumber evidence="3">3.5.1.3</ecNumber>
    </recommendedName>
</protein>
<reference evidence="7 8" key="1">
    <citation type="submission" date="2018-03" db="EMBL/GenBank/DDBJ databases">
        <title>Adhaeribacter sp. HMF7605 Genome sequencing and assembly.</title>
        <authorList>
            <person name="Kang H."/>
            <person name="Kang J."/>
            <person name="Cha I."/>
            <person name="Kim H."/>
            <person name="Joh K."/>
        </authorList>
    </citation>
    <scope>NUCLEOTIDE SEQUENCE [LARGE SCALE GENOMIC DNA]</scope>
    <source>
        <strain evidence="7 8">HMF7605</strain>
    </source>
</reference>
<evidence type="ECO:0000256" key="2">
    <source>
        <dbReference type="ARBA" id="ARBA00022801"/>
    </source>
</evidence>
<dbReference type="NCBIfam" id="NF007757">
    <property type="entry name" value="PRK10438.1"/>
    <property type="match status" value="1"/>
</dbReference>
<dbReference type="CDD" id="cd07575">
    <property type="entry name" value="Xc-1258_like"/>
    <property type="match status" value="1"/>
</dbReference>
<keyword evidence="8" id="KW-1185">Reference proteome</keyword>
<proteinExistence type="inferred from homology"/>